<feature type="binding site" evidence="10">
    <location>
        <position position="161"/>
    </location>
    <ligand>
        <name>substrate</name>
    </ligand>
</feature>
<dbReference type="NCBIfam" id="NF003743">
    <property type="entry name" value="PRK05340.1"/>
    <property type="match status" value="1"/>
</dbReference>
<feature type="binding site" evidence="10">
    <location>
        <position position="235"/>
    </location>
    <ligand>
        <name>Mn(2+)</name>
        <dbReference type="ChEBI" id="CHEBI:29035"/>
        <label>1</label>
    </ligand>
</feature>
<dbReference type="PANTHER" id="PTHR34990">
    <property type="entry name" value="UDP-2,3-DIACYLGLUCOSAMINE HYDROLASE-RELATED"/>
    <property type="match status" value="1"/>
</dbReference>
<dbReference type="Gene3D" id="3.60.21.10">
    <property type="match status" value="1"/>
</dbReference>
<keyword evidence="9 10" id="KW-0464">Manganese</keyword>
<evidence type="ECO:0000256" key="7">
    <source>
        <dbReference type="ARBA" id="ARBA00023098"/>
    </source>
</evidence>
<keyword evidence="4 10" id="KW-0441">Lipid A biosynthesis</keyword>
<feature type="region of interest" description="Disordered" evidence="11">
    <location>
        <begin position="1"/>
        <end position="33"/>
    </location>
</feature>
<keyword evidence="14" id="KW-1185">Reference proteome</keyword>
<dbReference type="InterPro" id="IPR043461">
    <property type="entry name" value="LpxH-like"/>
</dbReference>
<dbReference type="Proteomes" id="UP001082899">
    <property type="component" value="Unassembled WGS sequence"/>
</dbReference>
<keyword evidence="5 10" id="KW-0479">Metal-binding</keyword>
<comment type="cofactor">
    <cofactor evidence="10">
        <name>Mn(2+)</name>
        <dbReference type="ChEBI" id="CHEBI:29035"/>
    </cofactor>
    <text evidence="10">Binds 2 Mn(2+) ions per subunit in a binuclear metal center.</text>
</comment>
<dbReference type="Pfam" id="PF00149">
    <property type="entry name" value="Metallophos"/>
    <property type="match status" value="1"/>
</dbReference>
<feature type="binding site" evidence="10">
    <location>
        <position position="233"/>
    </location>
    <ligand>
        <name>substrate</name>
    </ligand>
</feature>
<name>A0ABT3ZN48_9BURK</name>
<comment type="function">
    <text evidence="10">Hydrolyzes the pyrophosphate bond of UDP-2,3-diacylglucosamine to yield 2,3-diacylglucosamine 1-phosphate (lipid X) and UMP by catalyzing the attack of water at the alpha-P atom. Involved in the biosynthesis of lipid A, a phosphorylated glycolipid that anchors the lipopolysaccharide to the outer membrane of the cell.</text>
</comment>
<dbReference type="CDD" id="cd07398">
    <property type="entry name" value="MPP_YbbF-LpxH"/>
    <property type="match status" value="1"/>
</dbReference>
<dbReference type="EMBL" id="JAPMXC010000002">
    <property type="protein sequence ID" value="MCY0387955.1"/>
    <property type="molecule type" value="Genomic_DNA"/>
</dbReference>
<reference evidence="13" key="1">
    <citation type="submission" date="2022-11" db="EMBL/GenBank/DDBJ databases">
        <title>Robbsia betulipollinis sp. nov., isolated from pollen of birch (Betula pendula).</title>
        <authorList>
            <person name="Shi H."/>
            <person name="Ambika Manirajan B."/>
            <person name="Ratering S."/>
            <person name="Geissler-Plaum R."/>
            <person name="Schnell S."/>
        </authorList>
    </citation>
    <scope>NUCLEOTIDE SEQUENCE</scope>
    <source>
        <strain evidence="13">Bb-Pol-6</strain>
    </source>
</reference>
<keyword evidence="3 10" id="KW-0997">Cell inner membrane</keyword>
<evidence type="ECO:0000256" key="8">
    <source>
        <dbReference type="ARBA" id="ARBA00023136"/>
    </source>
</evidence>
<evidence type="ECO:0000256" key="6">
    <source>
        <dbReference type="ARBA" id="ARBA00022801"/>
    </source>
</evidence>
<evidence type="ECO:0000256" key="11">
    <source>
        <dbReference type="SAM" id="MobiDB-lite"/>
    </source>
</evidence>
<evidence type="ECO:0000259" key="12">
    <source>
        <dbReference type="Pfam" id="PF00149"/>
    </source>
</evidence>
<comment type="similarity">
    <text evidence="10">Belongs to the LpxH family.</text>
</comment>
<dbReference type="InterPro" id="IPR010138">
    <property type="entry name" value="UDP-diacylglucosamine_Hdrlase"/>
</dbReference>
<dbReference type="EC" id="3.6.1.54" evidence="10"/>
<feature type="binding site" evidence="10">
    <location>
        <position position="118"/>
    </location>
    <ligand>
        <name>Mn(2+)</name>
        <dbReference type="ChEBI" id="CHEBI:29035"/>
        <label>2</label>
    </ligand>
</feature>
<evidence type="ECO:0000256" key="2">
    <source>
        <dbReference type="ARBA" id="ARBA00022516"/>
    </source>
</evidence>
<evidence type="ECO:0000313" key="14">
    <source>
        <dbReference type="Proteomes" id="UP001082899"/>
    </source>
</evidence>
<comment type="subcellular location">
    <subcellularLocation>
        <location evidence="10">Cell inner membrane</location>
        <topology evidence="10">Peripheral membrane protein</topology>
        <orientation evidence="10">Cytoplasmic side</orientation>
    </subcellularLocation>
</comment>
<comment type="catalytic activity">
    <reaction evidence="10">
        <text>UDP-2-N,3-O-bis[(3R)-3-hydroxytetradecanoyl]-alpha-D-glucosamine + H2O = 2-N,3-O-bis[(3R)-3-hydroxytetradecanoyl]-alpha-D-glucosaminyl 1-phosphate + UMP + 2 H(+)</text>
        <dbReference type="Rhea" id="RHEA:25213"/>
        <dbReference type="ChEBI" id="CHEBI:15377"/>
        <dbReference type="ChEBI" id="CHEBI:15378"/>
        <dbReference type="ChEBI" id="CHEBI:57865"/>
        <dbReference type="ChEBI" id="CHEBI:57957"/>
        <dbReference type="ChEBI" id="CHEBI:78847"/>
        <dbReference type="EC" id="3.6.1.54"/>
    </reaction>
</comment>
<feature type="binding site" evidence="10">
    <location>
        <position position="79"/>
    </location>
    <ligand>
        <name>Mn(2+)</name>
        <dbReference type="ChEBI" id="CHEBI:29035"/>
        <label>2</label>
    </ligand>
</feature>
<feature type="binding site" evidence="10">
    <location>
        <position position="45"/>
    </location>
    <ligand>
        <name>Mn(2+)</name>
        <dbReference type="ChEBI" id="CHEBI:29035"/>
        <label>1</label>
    </ligand>
</feature>
<feature type="domain" description="Calcineurin-like phosphoesterase" evidence="12">
    <location>
        <begin position="41"/>
        <end position="237"/>
    </location>
</feature>
<dbReference type="InterPro" id="IPR004843">
    <property type="entry name" value="Calcineurin-like_PHP"/>
</dbReference>
<feature type="binding site" evidence="10">
    <location>
        <begin position="118"/>
        <end position="119"/>
    </location>
    <ligand>
        <name>substrate</name>
    </ligand>
</feature>
<evidence type="ECO:0000256" key="10">
    <source>
        <dbReference type="HAMAP-Rule" id="MF_00575"/>
    </source>
</evidence>
<feature type="binding site" evidence="10">
    <location>
        <position position="233"/>
    </location>
    <ligand>
        <name>Mn(2+)</name>
        <dbReference type="ChEBI" id="CHEBI:29035"/>
        <label>2</label>
    </ligand>
</feature>
<keyword evidence="8 10" id="KW-0472">Membrane</keyword>
<proteinExistence type="inferred from homology"/>
<dbReference type="RefSeq" id="WP_267847817.1">
    <property type="nucleotide sequence ID" value="NZ_JAPMXC010000002.1"/>
</dbReference>
<evidence type="ECO:0000256" key="5">
    <source>
        <dbReference type="ARBA" id="ARBA00022723"/>
    </source>
</evidence>
<organism evidence="13 14">
    <name type="scientific">Robbsia betulipollinis</name>
    <dbReference type="NCBI Taxonomy" id="2981849"/>
    <lineage>
        <taxon>Bacteria</taxon>
        <taxon>Pseudomonadati</taxon>
        <taxon>Pseudomonadota</taxon>
        <taxon>Betaproteobacteria</taxon>
        <taxon>Burkholderiales</taxon>
        <taxon>Burkholderiaceae</taxon>
        <taxon>Robbsia</taxon>
    </lineage>
</organism>
<comment type="caution">
    <text evidence="10">Lacks conserved residue(s) required for the propagation of feature annotation.</text>
</comment>
<gene>
    <name evidence="10" type="primary">lpxH</name>
    <name evidence="13" type="ORF">OVY01_12045</name>
</gene>
<evidence type="ECO:0000256" key="3">
    <source>
        <dbReference type="ARBA" id="ARBA00022519"/>
    </source>
</evidence>
<comment type="caution">
    <text evidence="13">The sequence shown here is derived from an EMBL/GenBank/DDBJ whole genome shotgun (WGS) entry which is preliminary data.</text>
</comment>
<keyword evidence="2 10" id="KW-0444">Lipid biosynthesis</keyword>
<dbReference type="PANTHER" id="PTHR34990:SF1">
    <property type="entry name" value="UDP-2,3-DIACYLGLUCOSAMINE HYDROLASE"/>
    <property type="match status" value="1"/>
</dbReference>
<dbReference type="HAMAP" id="MF_00575">
    <property type="entry name" value="LpxH"/>
    <property type="match status" value="1"/>
</dbReference>
<comment type="pathway">
    <text evidence="10">Glycolipid biosynthesis; lipid IV(A) biosynthesis; lipid IV(A) from (3R)-3-hydroxytetradecanoyl-[acyl-carrier-protein] and UDP-N-acetyl-alpha-D-glucosamine: step 4/6.</text>
</comment>
<dbReference type="SUPFAM" id="SSF56300">
    <property type="entry name" value="Metallo-dependent phosphatases"/>
    <property type="match status" value="1"/>
</dbReference>
<evidence type="ECO:0000256" key="9">
    <source>
        <dbReference type="ARBA" id="ARBA00023211"/>
    </source>
</evidence>
<protein>
    <recommendedName>
        <fullName evidence="10">UDP-2,3-diacylglucosamine hydrolase</fullName>
        <ecNumber evidence="10">3.6.1.54</ecNumber>
    </recommendedName>
    <alternativeName>
        <fullName evidence="10">UDP-2,3-diacylglucosamine diphosphatase</fullName>
    </alternativeName>
</protein>
<evidence type="ECO:0000256" key="1">
    <source>
        <dbReference type="ARBA" id="ARBA00022475"/>
    </source>
</evidence>
<dbReference type="GO" id="GO:0016787">
    <property type="term" value="F:hydrolase activity"/>
    <property type="evidence" value="ECO:0007669"/>
    <property type="project" value="UniProtKB-KW"/>
</dbReference>
<feature type="binding site" evidence="10">
    <location>
        <position position="47"/>
    </location>
    <ligand>
        <name>Mn(2+)</name>
        <dbReference type="ChEBI" id="CHEBI:29035"/>
        <label>1</label>
    </ligand>
</feature>
<evidence type="ECO:0000256" key="4">
    <source>
        <dbReference type="ARBA" id="ARBA00022556"/>
    </source>
</evidence>
<keyword evidence="1 10" id="KW-1003">Cell membrane</keyword>
<accession>A0ABT3ZN48</accession>
<feature type="binding site" evidence="10">
    <location>
        <position position="199"/>
    </location>
    <ligand>
        <name>substrate</name>
    </ligand>
</feature>
<dbReference type="InterPro" id="IPR029052">
    <property type="entry name" value="Metallo-depent_PP-like"/>
</dbReference>
<keyword evidence="7 10" id="KW-0443">Lipid metabolism</keyword>
<feature type="binding site" evidence="10">
    <location>
        <position position="153"/>
    </location>
    <ligand>
        <name>Mn(2+)</name>
        <dbReference type="ChEBI" id="CHEBI:29035"/>
        <label>2</label>
    </ligand>
</feature>
<evidence type="ECO:0000313" key="13">
    <source>
        <dbReference type="EMBL" id="MCY0387955.1"/>
    </source>
</evidence>
<dbReference type="NCBIfam" id="TIGR01854">
    <property type="entry name" value="lipid_A_lpxH"/>
    <property type="match status" value="1"/>
</dbReference>
<sequence>MSATPRDAVAPAAPLTRPVAPPGDAARPGEPAAPSAGRATLFLADLHLSPAIPRTVAAFERFIDAIDAHDVGAVYILGDLFEFWIGDDMLRTPFAAAVAARLASLAARGIALRVMHGNRDFLLGRRFARAAAAELIPDPFILDTAGARWILTHGDALCTDDIGYQRFRRFARHRAVQCLFLAWPRRWRMKLAGNMRANSEQAGGSRMHISDVNGDAVAALFARSAATRMIQGHTHRPARHDESHDGRAATRWVLPDWELDTTPPRGGYLRLDDQGLREIAVTFSTIR</sequence>
<feature type="binding site" evidence="10">
    <location>
        <position position="79"/>
    </location>
    <ligand>
        <name>Mn(2+)</name>
        <dbReference type="ChEBI" id="CHEBI:29035"/>
        <label>1</label>
    </ligand>
</feature>
<keyword evidence="6 10" id="KW-0378">Hydrolase</keyword>